<sequence>MVKLKKISYLVIVPVFILMIFAFKNIKLSFTPKIVPRKIINVPLEGNWIVEKYTFINDSSITKEEAKNYIGEKAHFDKNTVYFNKEICKEPNFKVKIVNSKSYFWDKFKIKDSSIGIKNEYMKVITISSKEDKFFDEYIQIDKNYVIKNQEGLLLFFKREGSQGKLKLNLKEKDSKIIISNIEKEIKYKSGVLLGLRFNDEEYKYNYRTLWISYNYGKFDKLKEIENILVPRKNGFFKVGVQDNVLWAEDFNSCKKINENHKYKNSRDLGCGKIIFIGNEYISIDKVLDFQESYLRVFPLDNLQGEGLNIHSVSNSLSNIFNSYEEKYKTAVNKKDMCKNWAVVRRSGRWILRGRVNFNDSKMDYDISYAPPKKIVNYDELYPSFNVIKSKVPLATDAYTSPNRDFIIIFTKTNLMVAHLKNGVIGDIAINVNLKEGEEPIMCQWATGTYVDSWTKQVEAK</sequence>
<keyword evidence="1" id="KW-1133">Transmembrane helix</keyword>
<evidence type="ECO:0000313" key="2">
    <source>
        <dbReference type="EMBL" id="OFI06762.1"/>
    </source>
</evidence>
<keyword evidence="1" id="KW-0812">Transmembrane</keyword>
<name>A0A1E8F001_9CLOT</name>
<feature type="transmembrane region" description="Helical" evidence="1">
    <location>
        <begin position="7"/>
        <end position="23"/>
    </location>
</feature>
<dbReference type="PATRIC" id="fig|1121290.3.peg.754"/>
<comment type="caution">
    <text evidence="2">The sequence shown here is derived from an EMBL/GenBank/DDBJ whole genome shotgun (WGS) entry which is preliminary data.</text>
</comment>
<reference evidence="2 3" key="1">
    <citation type="submission" date="2016-06" db="EMBL/GenBank/DDBJ databases">
        <title>Genome sequence of Clostridium acetireducens DSM 10703.</title>
        <authorList>
            <person name="Poehlein A."/>
            <person name="Fluechter S."/>
            <person name="Duerre P."/>
            <person name="Daniel R."/>
        </authorList>
    </citation>
    <scope>NUCLEOTIDE SEQUENCE [LARGE SCALE GENOMIC DNA]</scope>
    <source>
        <strain evidence="2 3">DSM 10703</strain>
    </source>
</reference>
<proteinExistence type="predicted"/>
<keyword evidence="3" id="KW-1185">Reference proteome</keyword>
<keyword evidence="1" id="KW-0472">Membrane</keyword>
<evidence type="ECO:0000313" key="3">
    <source>
        <dbReference type="Proteomes" id="UP000175744"/>
    </source>
</evidence>
<dbReference type="EMBL" id="LZFO01000008">
    <property type="protein sequence ID" value="OFI06762.1"/>
    <property type="molecule type" value="Genomic_DNA"/>
</dbReference>
<evidence type="ECO:0008006" key="4">
    <source>
        <dbReference type="Google" id="ProtNLM"/>
    </source>
</evidence>
<evidence type="ECO:0000256" key="1">
    <source>
        <dbReference type="SAM" id="Phobius"/>
    </source>
</evidence>
<accession>A0A1E8F001</accession>
<organism evidence="2 3">
    <name type="scientific">Clostridium acetireducens DSM 10703</name>
    <dbReference type="NCBI Taxonomy" id="1121290"/>
    <lineage>
        <taxon>Bacteria</taxon>
        <taxon>Bacillati</taxon>
        <taxon>Bacillota</taxon>
        <taxon>Clostridia</taxon>
        <taxon>Eubacteriales</taxon>
        <taxon>Clostridiaceae</taxon>
        <taxon>Clostridium</taxon>
    </lineage>
</organism>
<gene>
    <name evidence="2" type="ORF">CLOACE_07450</name>
</gene>
<protein>
    <recommendedName>
        <fullName evidence="4">Lipoprotein</fullName>
    </recommendedName>
</protein>
<dbReference type="Proteomes" id="UP000175744">
    <property type="component" value="Unassembled WGS sequence"/>
</dbReference>
<dbReference type="AlphaFoldDB" id="A0A1E8F001"/>
<dbReference type="STRING" id="1121290.CLAOCE_07450"/>